<dbReference type="AlphaFoldDB" id="A0A6C2D6T2"/>
<evidence type="ECO:0000313" key="1">
    <source>
        <dbReference type="EMBL" id="TYC61319.1"/>
    </source>
</evidence>
<comment type="caution">
    <text evidence="1">The sequence shown here is derived from an EMBL/GenBank/DDBJ whole genome shotgun (WGS) entry which is preliminary data.</text>
</comment>
<gene>
    <name evidence="1" type="ORF">ETQ85_04495</name>
</gene>
<name>A0A6C2D6T2_9RHOO</name>
<keyword evidence="2" id="KW-1185">Reference proteome</keyword>
<sequence>MLLPAFAILLSLGGLGWLLARQDSAADRAARELAQETRTARALLIARDALIGFATTYRNKEHPNADFGYLPCPDLNGDGSSETCGSKDQPSIGRLPYLTLNLPDLRDGAGECLWYAISGSFKNNPKASVVNWDSSGSFRLLDGSKQALVLPGDQEGLAVAIVIAAGPPLAGQERAPGPGRCGGDQEARHIQHYVESLGAVSGTGIIDVRSDTPDSNDRIAAITGGDIYRQLKSRDTYAPHLQTVLQATADCLQTARLPRPVEPIPSGAVEIGRLPALDRISGPCNKDTLRDATGNWGEMMRYARCIDGTDCLTGTSNKCAGALLFGGERLNGSTPQRRTNAEERKSTEQYLEPATLAALATGQVSGLPASIALPFATRTNTASADVALCLNAAP</sequence>
<proteinExistence type="predicted"/>
<evidence type="ECO:0000313" key="2">
    <source>
        <dbReference type="Proteomes" id="UP000389128"/>
    </source>
</evidence>
<dbReference type="EMBL" id="SDKK01000003">
    <property type="protein sequence ID" value="TYC61319.1"/>
    <property type="molecule type" value="Genomic_DNA"/>
</dbReference>
<protein>
    <submittedName>
        <fullName evidence="1">Uncharacterized protein</fullName>
    </submittedName>
</protein>
<dbReference type="Proteomes" id="UP000389128">
    <property type="component" value="Unassembled WGS sequence"/>
</dbReference>
<accession>A0A6C2D6T2</accession>
<organism evidence="1 2">
    <name type="scientific">Zoogloea oleivorans</name>
    <dbReference type="NCBI Taxonomy" id="1552750"/>
    <lineage>
        <taxon>Bacteria</taxon>
        <taxon>Pseudomonadati</taxon>
        <taxon>Pseudomonadota</taxon>
        <taxon>Betaproteobacteria</taxon>
        <taxon>Rhodocyclales</taxon>
        <taxon>Zoogloeaceae</taxon>
        <taxon>Zoogloea</taxon>
    </lineage>
</organism>
<reference evidence="1 2" key="1">
    <citation type="submission" date="2019-01" db="EMBL/GenBank/DDBJ databases">
        <title>Zoogloea oleivorans genome sequencing and assembly.</title>
        <authorList>
            <person name="Tancsics A."/>
            <person name="Farkas M."/>
            <person name="Kriszt B."/>
            <person name="Maroti G."/>
            <person name="Horvath B."/>
        </authorList>
    </citation>
    <scope>NUCLEOTIDE SEQUENCE [LARGE SCALE GENOMIC DNA]</scope>
    <source>
        <strain evidence="1 2">Buc</strain>
    </source>
</reference>